<dbReference type="EMBL" id="LT853883">
    <property type="protein sequence ID" value="SMR01276.1"/>
    <property type="molecule type" value="Genomic_DNA"/>
</dbReference>
<keyword evidence="1" id="KW-0812">Transmembrane</keyword>
<keyword evidence="2" id="KW-0614">Plasmid</keyword>
<dbReference type="Pfam" id="PF04956">
    <property type="entry name" value="TrbC"/>
    <property type="match status" value="1"/>
</dbReference>
<evidence type="ECO:0000313" key="4">
    <source>
        <dbReference type="Proteomes" id="UP000195877"/>
    </source>
</evidence>
<dbReference type="EMBL" id="LT853886">
    <property type="protein sequence ID" value="SMR06037.1"/>
    <property type="molecule type" value="Genomic_DNA"/>
</dbReference>
<dbReference type="AlphaFoldDB" id="A0A1Y6HDM9"/>
<sequence>MTKQTTPARNHFLSCADLIFAAFLATLLCCIPGIASASSPFAGGTSGLSNDIVTILSPVAGIAIIAVAVLCWFGKISWYWFVGIVVGIVLFFGKDQIVSWIRGLFGV</sequence>
<reference evidence="3 5" key="2">
    <citation type="submission" date="2017-05" db="EMBL/GenBank/DDBJ databases">
        <authorList>
            <person name="Song R."/>
            <person name="Chenine A.L."/>
            <person name="Ruprecht R.M."/>
        </authorList>
    </citation>
    <scope>NUCLEOTIDE SEQUENCE [LARGE SCALE GENOMIC DNA]</scope>
    <source>
        <strain evidence="3">PD5205</strain>
        <plasmid evidence="5">ppd5205-30</plasmid>
    </source>
</reference>
<gene>
    <name evidence="3" type="ORF">PD5205_04035</name>
    <name evidence="2" type="ORF">PD885_04034</name>
</gene>
<dbReference type="Proteomes" id="UP000195953">
    <property type="component" value="Plasmid pPD5205-30"/>
</dbReference>
<feature type="transmembrane region" description="Helical" evidence="1">
    <location>
        <begin position="12"/>
        <end position="35"/>
    </location>
</feature>
<geneLocation type="plasmid" evidence="2">
    <name>pPD885-29</name>
</geneLocation>
<feature type="transmembrane region" description="Helical" evidence="1">
    <location>
        <begin position="80"/>
        <end position="101"/>
    </location>
</feature>
<geneLocation type="plasmid" evidence="5">
    <name>ppd5205-30</name>
</geneLocation>
<organism evidence="3 5">
    <name type="scientific">Xanthomonas fragariae</name>
    <dbReference type="NCBI Taxonomy" id="48664"/>
    <lineage>
        <taxon>Bacteria</taxon>
        <taxon>Pseudomonadati</taxon>
        <taxon>Pseudomonadota</taxon>
        <taxon>Gammaproteobacteria</taxon>
        <taxon>Lysobacterales</taxon>
        <taxon>Lysobacteraceae</taxon>
        <taxon>Xanthomonas</taxon>
    </lineage>
</organism>
<keyword evidence="4" id="KW-1185">Reference proteome</keyword>
<geneLocation type="plasmid" evidence="4">
    <name>ppd885-29</name>
</geneLocation>
<dbReference type="GeneID" id="61896264"/>
<dbReference type="InterPro" id="IPR007039">
    <property type="entry name" value="TrbC/VirB2"/>
</dbReference>
<keyword evidence="1" id="KW-1133">Transmembrane helix</keyword>
<protein>
    <submittedName>
        <fullName evidence="3">Putative conjugal transfer protein</fullName>
    </submittedName>
    <submittedName>
        <fullName evidence="2">TrbC/VIRB2 family protein</fullName>
    </submittedName>
</protein>
<accession>A0A1Y6HDM9</accession>
<dbReference type="KEGG" id="xfr:BER92_19405"/>
<keyword evidence="1" id="KW-0472">Membrane</keyword>
<evidence type="ECO:0000313" key="3">
    <source>
        <dbReference type="EMBL" id="SMR06037.1"/>
    </source>
</evidence>
<proteinExistence type="predicted"/>
<evidence type="ECO:0000256" key="1">
    <source>
        <dbReference type="SAM" id="Phobius"/>
    </source>
</evidence>
<feature type="transmembrane region" description="Helical" evidence="1">
    <location>
        <begin position="55"/>
        <end position="73"/>
    </location>
</feature>
<evidence type="ECO:0000313" key="5">
    <source>
        <dbReference type="Proteomes" id="UP000195953"/>
    </source>
</evidence>
<name>A0A1Y6HDM9_9XANT</name>
<evidence type="ECO:0000313" key="2">
    <source>
        <dbReference type="EMBL" id="SMR01276.1"/>
    </source>
</evidence>
<dbReference type="RefSeq" id="WP_002805100.1">
    <property type="nucleotide sequence ID" value="NZ_CP016831.1"/>
</dbReference>
<dbReference type="Proteomes" id="UP000195877">
    <property type="component" value="Plasmid pPD885-29"/>
</dbReference>
<reference evidence="2 4" key="1">
    <citation type="submission" date="2017-05" db="EMBL/GenBank/DDBJ databases">
        <authorList>
            <person name="Blom J."/>
        </authorList>
    </citation>
    <scope>NUCLEOTIDE SEQUENCE [LARGE SCALE GENOMIC DNA]</scope>
    <source>
        <strain evidence="2">PD885</strain>
        <plasmid evidence="2">pPD885-29</plasmid>
        <plasmid evidence="4">ppd885-29</plasmid>
    </source>
</reference>